<dbReference type="AlphaFoldDB" id="A0A4R8IPI5"/>
<proteinExistence type="predicted"/>
<evidence type="ECO:0000313" key="3">
    <source>
        <dbReference type="Proteomes" id="UP000294914"/>
    </source>
</evidence>
<dbReference type="SUPFAM" id="SSF52833">
    <property type="entry name" value="Thioredoxin-like"/>
    <property type="match status" value="1"/>
</dbReference>
<dbReference type="RefSeq" id="WP_134082099.1">
    <property type="nucleotide sequence ID" value="NZ_SOQX01000002.1"/>
</dbReference>
<dbReference type="OrthoDB" id="5402270at2"/>
<name>A0A4R8IPI5_9GAMM</name>
<gene>
    <name evidence="2" type="ORF">EDC23_1225</name>
</gene>
<dbReference type="Gene3D" id="3.40.30.10">
    <property type="entry name" value="Glutaredoxin"/>
    <property type="match status" value="1"/>
</dbReference>
<evidence type="ECO:0000259" key="1">
    <source>
        <dbReference type="Pfam" id="PF13192"/>
    </source>
</evidence>
<dbReference type="Proteomes" id="UP000294914">
    <property type="component" value="Unassembled WGS sequence"/>
</dbReference>
<keyword evidence="3" id="KW-1185">Reference proteome</keyword>
<dbReference type="Pfam" id="PF13192">
    <property type="entry name" value="Thioredoxin_3"/>
    <property type="match status" value="1"/>
</dbReference>
<dbReference type="EMBL" id="SOQX01000002">
    <property type="protein sequence ID" value="TDY02841.1"/>
    <property type="molecule type" value="Genomic_DNA"/>
</dbReference>
<sequence length="89" mass="9175">MSDKRQIEIFSAGCPVCQETIDLVNQLACSSCEISVLAMHDSENAARAKSLGVRSVPAVAVNGELVACCRDRGVDAASLKAAGIGQPLG</sequence>
<comment type="caution">
    <text evidence="2">The sequence shown here is derived from an EMBL/GenBank/DDBJ whole genome shotgun (WGS) entry which is preliminary data.</text>
</comment>
<organism evidence="2 3">
    <name type="scientific">Thiohalophilus thiocyanatoxydans</name>
    <dbReference type="NCBI Taxonomy" id="381308"/>
    <lineage>
        <taxon>Bacteria</taxon>
        <taxon>Pseudomonadati</taxon>
        <taxon>Pseudomonadota</taxon>
        <taxon>Gammaproteobacteria</taxon>
        <taxon>Thiohalomonadales</taxon>
        <taxon>Thiohalophilaceae</taxon>
        <taxon>Thiohalophilus</taxon>
    </lineage>
</organism>
<dbReference type="InterPro" id="IPR036249">
    <property type="entry name" value="Thioredoxin-like_sf"/>
</dbReference>
<evidence type="ECO:0000313" key="2">
    <source>
        <dbReference type="EMBL" id="TDY02841.1"/>
    </source>
</evidence>
<accession>A0A4R8IPI5</accession>
<dbReference type="InterPro" id="IPR012336">
    <property type="entry name" value="Thioredoxin-like_fold"/>
</dbReference>
<feature type="domain" description="Thioredoxin-like fold" evidence="1">
    <location>
        <begin position="6"/>
        <end position="66"/>
    </location>
</feature>
<protein>
    <submittedName>
        <fullName evidence="2">Glutaredoxin</fullName>
    </submittedName>
</protein>
<reference evidence="2 3" key="1">
    <citation type="submission" date="2019-03" db="EMBL/GenBank/DDBJ databases">
        <title>Genomic Encyclopedia of Type Strains, Phase IV (KMG-IV): sequencing the most valuable type-strain genomes for metagenomic binning, comparative biology and taxonomic classification.</title>
        <authorList>
            <person name="Goeker M."/>
        </authorList>
    </citation>
    <scope>NUCLEOTIDE SEQUENCE [LARGE SCALE GENOMIC DNA]</scope>
    <source>
        <strain evidence="2 3">DSM 16326</strain>
    </source>
</reference>